<dbReference type="Pfam" id="PF06985">
    <property type="entry name" value="HET"/>
    <property type="match status" value="1"/>
</dbReference>
<feature type="compositionally biased region" description="Basic residues" evidence="1">
    <location>
        <begin position="591"/>
        <end position="600"/>
    </location>
</feature>
<evidence type="ECO:0000256" key="1">
    <source>
        <dbReference type="SAM" id="MobiDB-lite"/>
    </source>
</evidence>
<feature type="region of interest" description="Disordered" evidence="1">
    <location>
        <begin position="102"/>
        <end position="121"/>
    </location>
</feature>
<evidence type="ECO:0000313" key="3">
    <source>
        <dbReference type="EMBL" id="KAG9251902.1"/>
    </source>
</evidence>
<dbReference type="GeneID" id="70292390"/>
<reference evidence="3" key="1">
    <citation type="journal article" date="2021" name="IMA Fungus">
        <title>Genomic characterization of three marine fungi, including Emericellopsis atlantica sp. nov. with signatures of a generalist lifestyle and marine biomass degradation.</title>
        <authorList>
            <person name="Hagestad O.C."/>
            <person name="Hou L."/>
            <person name="Andersen J.H."/>
            <person name="Hansen E.H."/>
            <person name="Altermark B."/>
            <person name="Li C."/>
            <person name="Kuhnert E."/>
            <person name="Cox R.J."/>
            <person name="Crous P.W."/>
            <person name="Spatafora J.W."/>
            <person name="Lail K."/>
            <person name="Amirebrahimi M."/>
            <person name="Lipzen A."/>
            <person name="Pangilinan J."/>
            <person name="Andreopoulos W."/>
            <person name="Hayes R.D."/>
            <person name="Ng V."/>
            <person name="Grigoriev I.V."/>
            <person name="Jackson S.A."/>
            <person name="Sutton T.D.S."/>
            <person name="Dobson A.D.W."/>
            <person name="Rama T."/>
        </authorList>
    </citation>
    <scope>NUCLEOTIDE SEQUENCE</scope>
    <source>
        <strain evidence="3">TS7</strain>
    </source>
</reference>
<comment type="caution">
    <text evidence="3">The sequence shown here is derived from an EMBL/GenBank/DDBJ whole genome shotgun (WGS) entry which is preliminary data.</text>
</comment>
<dbReference type="EMBL" id="MU251265">
    <property type="protein sequence ID" value="KAG9251902.1"/>
    <property type="molecule type" value="Genomic_DNA"/>
</dbReference>
<protein>
    <submittedName>
        <fullName evidence="3">Heterokaryon incompatibility protein-domain-containing protein</fullName>
    </submittedName>
</protein>
<name>A0A9P7ZHF7_9HYPO</name>
<dbReference type="RefSeq" id="XP_046115826.1">
    <property type="nucleotide sequence ID" value="XM_046261487.1"/>
</dbReference>
<dbReference type="PANTHER" id="PTHR33112:SF16">
    <property type="entry name" value="HETEROKARYON INCOMPATIBILITY DOMAIN-CONTAINING PROTEIN"/>
    <property type="match status" value="1"/>
</dbReference>
<dbReference type="Proteomes" id="UP000887229">
    <property type="component" value="Unassembled WGS sequence"/>
</dbReference>
<organism evidence="3 4">
    <name type="scientific">Emericellopsis atlantica</name>
    <dbReference type="NCBI Taxonomy" id="2614577"/>
    <lineage>
        <taxon>Eukaryota</taxon>
        <taxon>Fungi</taxon>
        <taxon>Dikarya</taxon>
        <taxon>Ascomycota</taxon>
        <taxon>Pezizomycotina</taxon>
        <taxon>Sordariomycetes</taxon>
        <taxon>Hypocreomycetidae</taxon>
        <taxon>Hypocreales</taxon>
        <taxon>Bionectriaceae</taxon>
        <taxon>Emericellopsis</taxon>
    </lineage>
</organism>
<dbReference type="PANTHER" id="PTHR33112">
    <property type="entry name" value="DOMAIN PROTEIN, PUTATIVE-RELATED"/>
    <property type="match status" value="1"/>
</dbReference>
<evidence type="ECO:0000259" key="2">
    <source>
        <dbReference type="Pfam" id="PF06985"/>
    </source>
</evidence>
<feature type="region of interest" description="Disordered" evidence="1">
    <location>
        <begin position="584"/>
        <end position="606"/>
    </location>
</feature>
<sequence>MCAPQHLFHAPRQSQVVSNASLGCHFCSIIVASISGCTGCHGREQQPPGGDERPMYISIAMLDPDSGTFLITLFACEQSGVASHDQILNSHTLTLRPIRGMSACPEGAESPGQHQKQQAQEPLALSRLRTSTFSEASAEFIQSWIRECQTTHFLCGSDSLALELLGHGQTLGWPRRLLDLKAFEDQEKIRLIETEGMVPQVEYCALSYSWGLSKLYVLTSATLGDFHREIPLPTLPVLLRDAIQVARRLGFRYLWIDALCIMQDGGTLPAASDDWVDQAGKMSDIFGNATVTIAASECVDGTQNLIRSRNPLGQTICRLDSCAQIPYEVVPPCTPHCLSHSFDRAQYHLDSRAWVFQERILSPRTVHCTRNFIHLECRTELRCEAAWPDGDHCHHQGAVSKADYQSLFMFSACGLGLDGLDELAVDGFLGVWHQLVRRYCRTSLSRRPDFLVALAGLGTRIQQTWELTWSFGLWREHLLRDMLWYVRRGRGAPCRERAPTWSWASIEVRRGEVVHDPATRVSLVAEVTAAPEPSDFARQPSISMMEGEANKYSTTIQNAPFTQTATSQKTWSYTACSWLTSPVDSGNGRRATTRRPQAGRRRWDLS</sequence>
<gene>
    <name evidence="3" type="ORF">F5Z01DRAFT_626553</name>
</gene>
<accession>A0A9P7ZHF7</accession>
<keyword evidence="4" id="KW-1185">Reference proteome</keyword>
<dbReference type="AlphaFoldDB" id="A0A9P7ZHF7"/>
<evidence type="ECO:0000313" key="4">
    <source>
        <dbReference type="Proteomes" id="UP000887229"/>
    </source>
</evidence>
<proteinExistence type="predicted"/>
<dbReference type="InterPro" id="IPR010730">
    <property type="entry name" value="HET"/>
</dbReference>
<feature type="domain" description="Heterokaryon incompatibility" evidence="2">
    <location>
        <begin position="203"/>
        <end position="358"/>
    </location>
</feature>
<dbReference type="OrthoDB" id="5362512at2759"/>